<evidence type="ECO:0000313" key="2">
    <source>
        <dbReference type="Proteomes" id="UP000235145"/>
    </source>
</evidence>
<dbReference type="PANTHER" id="PTHR33240:SF15">
    <property type="entry name" value="GAG-PRO-LIKE PROTEIN"/>
    <property type="match status" value="1"/>
</dbReference>
<keyword evidence="2" id="KW-1185">Reference proteome</keyword>
<gene>
    <name evidence="1" type="ORF">LSAT_V11C500259320</name>
</gene>
<dbReference type="PANTHER" id="PTHR33240">
    <property type="entry name" value="OS08G0508500 PROTEIN"/>
    <property type="match status" value="1"/>
</dbReference>
<dbReference type="AlphaFoldDB" id="A0A9R1VK53"/>
<name>A0A9R1VK53_LACSA</name>
<proteinExistence type="predicted"/>
<dbReference type="EMBL" id="NBSK02000005">
    <property type="protein sequence ID" value="KAJ0206126.1"/>
    <property type="molecule type" value="Genomic_DNA"/>
</dbReference>
<comment type="caution">
    <text evidence="1">The sequence shown here is derived from an EMBL/GenBank/DDBJ whole genome shotgun (WGS) entry which is preliminary data.</text>
</comment>
<sequence>MKEEARIYDAEITMIQGGGGFDAKPIRKQKMINIKFNHDDPVPFDHQGTEPLMTIVAVGKMLTQRIYIDNGSFVNIIYEHFLKGLYTEIQKYSRPNTSTVVGFAGQSVYMMGKISLPFTVEDYRGRIRKIILTQFLIIRAPSPYNMLLGRTGLWTL</sequence>
<protein>
    <submittedName>
        <fullName evidence="1">Uncharacterized protein</fullName>
    </submittedName>
</protein>
<accession>A0A9R1VK53</accession>
<reference evidence="1 2" key="1">
    <citation type="journal article" date="2017" name="Nat. Commun.">
        <title>Genome assembly with in vitro proximity ligation data and whole-genome triplication in lettuce.</title>
        <authorList>
            <person name="Reyes-Chin-Wo S."/>
            <person name="Wang Z."/>
            <person name="Yang X."/>
            <person name="Kozik A."/>
            <person name="Arikit S."/>
            <person name="Song C."/>
            <person name="Xia L."/>
            <person name="Froenicke L."/>
            <person name="Lavelle D.O."/>
            <person name="Truco M.J."/>
            <person name="Xia R."/>
            <person name="Zhu S."/>
            <person name="Xu C."/>
            <person name="Xu H."/>
            <person name="Xu X."/>
            <person name="Cox K."/>
            <person name="Korf I."/>
            <person name="Meyers B.C."/>
            <person name="Michelmore R.W."/>
        </authorList>
    </citation>
    <scope>NUCLEOTIDE SEQUENCE [LARGE SCALE GENOMIC DNA]</scope>
    <source>
        <strain evidence="2">cv. Salinas</strain>
        <tissue evidence="1">Seedlings</tissue>
    </source>
</reference>
<evidence type="ECO:0000313" key="1">
    <source>
        <dbReference type="EMBL" id="KAJ0206126.1"/>
    </source>
</evidence>
<dbReference type="Proteomes" id="UP000235145">
    <property type="component" value="Unassembled WGS sequence"/>
</dbReference>
<organism evidence="1 2">
    <name type="scientific">Lactuca sativa</name>
    <name type="common">Garden lettuce</name>
    <dbReference type="NCBI Taxonomy" id="4236"/>
    <lineage>
        <taxon>Eukaryota</taxon>
        <taxon>Viridiplantae</taxon>
        <taxon>Streptophyta</taxon>
        <taxon>Embryophyta</taxon>
        <taxon>Tracheophyta</taxon>
        <taxon>Spermatophyta</taxon>
        <taxon>Magnoliopsida</taxon>
        <taxon>eudicotyledons</taxon>
        <taxon>Gunneridae</taxon>
        <taxon>Pentapetalae</taxon>
        <taxon>asterids</taxon>
        <taxon>campanulids</taxon>
        <taxon>Asterales</taxon>
        <taxon>Asteraceae</taxon>
        <taxon>Cichorioideae</taxon>
        <taxon>Cichorieae</taxon>
        <taxon>Lactucinae</taxon>
        <taxon>Lactuca</taxon>
    </lineage>
</organism>